<reference evidence="4" key="1">
    <citation type="submission" date="2016-10" db="EMBL/GenBank/DDBJ databases">
        <authorList>
            <person name="Varghese N."/>
            <person name="Submissions S."/>
        </authorList>
    </citation>
    <scope>NUCLEOTIDE SEQUENCE [LARGE SCALE GENOMIC DNA]</scope>
    <source>
        <strain evidence="4">DSM 26879</strain>
    </source>
</reference>
<evidence type="ECO:0000256" key="1">
    <source>
        <dbReference type="SAM" id="Phobius"/>
    </source>
</evidence>
<protein>
    <recommendedName>
        <fullName evidence="5">Secreted protein</fullName>
    </recommendedName>
</protein>
<name>A0A1I6G764_9RHOB</name>
<keyword evidence="1" id="KW-0812">Transmembrane</keyword>
<dbReference type="AlphaFoldDB" id="A0A1I6G764"/>
<dbReference type="EMBL" id="FOYP01000001">
    <property type="protein sequence ID" value="SFR38043.1"/>
    <property type="molecule type" value="Genomic_DNA"/>
</dbReference>
<keyword evidence="4" id="KW-1185">Reference proteome</keyword>
<feature type="signal peptide" evidence="2">
    <location>
        <begin position="1"/>
        <end position="19"/>
    </location>
</feature>
<evidence type="ECO:0000313" key="4">
    <source>
        <dbReference type="Proteomes" id="UP000199478"/>
    </source>
</evidence>
<organism evidence="3 4">
    <name type="scientific">Yoonia tamlensis</name>
    <dbReference type="NCBI Taxonomy" id="390270"/>
    <lineage>
        <taxon>Bacteria</taxon>
        <taxon>Pseudomonadati</taxon>
        <taxon>Pseudomonadota</taxon>
        <taxon>Alphaproteobacteria</taxon>
        <taxon>Rhodobacterales</taxon>
        <taxon>Paracoccaceae</taxon>
        <taxon>Yoonia</taxon>
    </lineage>
</organism>
<accession>A0A1I6G764</accession>
<sequence length="75" mass="7526">MKSIFLTGATLFAATSAMAGDFVEPVRDGGSGEGAIILLALLGVVIASSAIGSMATRNNSTMEIAPTDIDENAGH</sequence>
<feature type="chain" id="PRO_5011699685" description="Secreted protein" evidence="2">
    <location>
        <begin position="20"/>
        <end position="75"/>
    </location>
</feature>
<dbReference type="RefSeq" id="WP_090197575.1">
    <property type="nucleotide sequence ID" value="NZ_FOYP01000001.1"/>
</dbReference>
<evidence type="ECO:0000313" key="3">
    <source>
        <dbReference type="EMBL" id="SFR38043.1"/>
    </source>
</evidence>
<keyword evidence="1" id="KW-0472">Membrane</keyword>
<dbReference type="Proteomes" id="UP000199478">
    <property type="component" value="Unassembled WGS sequence"/>
</dbReference>
<evidence type="ECO:0000256" key="2">
    <source>
        <dbReference type="SAM" id="SignalP"/>
    </source>
</evidence>
<proteinExistence type="predicted"/>
<keyword evidence="2" id="KW-0732">Signal</keyword>
<evidence type="ECO:0008006" key="5">
    <source>
        <dbReference type="Google" id="ProtNLM"/>
    </source>
</evidence>
<feature type="transmembrane region" description="Helical" evidence="1">
    <location>
        <begin position="35"/>
        <end position="55"/>
    </location>
</feature>
<keyword evidence="1" id="KW-1133">Transmembrane helix</keyword>
<gene>
    <name evidence="3" type="ORF">SAMN04488005_1183</name>
</gene>